<comment type="caution">
    <text evidence="3">The sequence shown here is derived from an EMBL/GenBank/DDBJ whole genome shotgun (WGS) entry which is preliminary data.</text>
</comment>
<dbReference type="Pfam" id="PF12146">
    <property type="entry name" value="Hydrolase_4"/>
    <property type="match status" value="1"/>
</dbReference>
<evidence type="ECO:0000259" key="1">
    <source>
        <dbReference type="Pfam" id="PF12146"/>
    </source>
</evidence>
<name>A0A316KUG3_9FLAO</name>
<dbReference type="RefSeq" id="WP_109665669.1">
    <property type="nucleotide sequence ID" value="NZ_QGEG01000006.1"/>
</dbReference>
<reference evidence="3 4" key="1">
    <citation type="submission" date="2018-05" db="EMBL/GenBank/DDBJ databases">
        <title>Complete genome sequence of Flagellimonas aquimarina ECD12 isolated from seaweed Ecklonia cava.</title>
        <authorList>
            <person name="Choi S."/>
            <person name="Seong C."/>
        </authorList>
    </citation>
    <scope>NUCLEOTIDE SEQUENCE [LARGE SCALE GENOMIC DNA]</scope>
    <source>
        <strain evidence="3 4">ECD12</strain>
    </source>
</reference>
<dbReference type="PANTHER" id="PTHR43265:SF1">
    <property type="entry name" value="ESTERASE ESTD"/>
    <property type="match status" value="1"/>
</dbReference>
<dbReference type="InterPro" id="IPR022742">
    <property type="entry name" value="Hydrolase_4"/>
</dbReference>
<dbReference type="CDD" id="cd06779">
    <property type="entry name" value="cpPDZ_Deg_HtrA-like"/>
    <property type="match status" value="1"/>
</dbReference>
<dbReference type="InterPro" id="IPR029058">
    <property type="entry name" value="AB_hydrolase_fold"/>
</dbReference>
<dbReference type="GO" id="GO:0052689">
    <property type="term" value="F:carboxylic ester hydrolase activity"/>
    <property type="evidence" value="ECO:0007669"/>
    <property type="project" value="TreeGrafter"/>
</dbReference>
<dbReference type="OrthoDB" id="9809549at2"/>
<keyword evidence="4" id="KW-1185">Reference proteome</keyword>
<sequence>MNHISPIWIFLFISIVGLHSNHAQTLKRKGLLGIMMQTLNDSIVTQNNLKVSSGVYISTVMPNSTFSNLGVKQGNVLTKLNGRSVNTIQEVLGITGQLHEGDIIEVEYYSGNKRQNKSTSLLGRPIETFENANVSYDEVVYEGNVLRSILVTPKHKTKPPVIYFLQGYTCGSVETVSNDNPMKKLMLDWVNAGFAIYRIEKPGVGDSKSEKDCSQISFEEEFKAFKEGYNDLLKKSAIDTDNIFMFGHSMGGVIAPLLNHIKLPQGVITYGTVGKNWYDYMIDLYTIQPKHFGVTDAQIKEDNKINLKFNDDLLVRKLSGKEMSEKKEYASQFNLEDFKRGQYIGRDFKFWQGLVDVDIPQAWSRTKTNVLAMHGEFDIQAINEKGAQKIADLVNKNGGKGTFVLIENADHGFINFNSMQHNVETLARGNMGLYARDNYNTEIAKETIDWIKRNLKS</sequence>
<evidence type="ECO:0008006" key="5">
    <source>
        <dbReference type="Google" id="ProtNLM"/>
    </source>
</evidence>
<evidence type="ECO:0000259" key="2">
    <source>
        <dbReference type="Pfam" id="PF13180"/>
    </source>
</evidence>
<dbReference type="Pfam" id="PF13180">
    <property type="entry name" value="PDZ_2"/>
    <property type="match status" value="1"/>
</dbReference>
<dbReference type="AlphaFoldDB" id="A0A316KUG3"/>
<evidence type="ECO:0000313" key="4">
    <source>
        <dbReference type="Proteomes" id="UP000245762"/>
    </source>
</evidence>
<proteinExistence type="predicted"/>
<dbReference type="InterPro" id="IPR036034">
    <property type="entry name" value="PDZ_sf"/>
</dbReference>
<dbReference type="SUPFAM" id="SSF53474">
    <property type="entry name" value="alpha/beta-Hydrolases"/>
    <property type="match status" value="1"/>
</dbReference>
<feature type="domain" description="Serine aminopeptidase S33" evidence="1">
    <location>
        <begin position="184"/>
        <end position="411"/>
    </location>
</feature>
<organism evidence="3 4">
    <name type="scientific">Flagellimonas aquimarina</name>
    <dbReference type="NCBI Taxonomy" id="2201895"/>
    <lineage>
        <taxon>Bacteria</taxon>
        <taxon>Pseudomonadati</taxon>
        <taxon>Bacteroidota</taxon>
        <taxon>Flavobacteriia</taxon>
        <taxon>Flavobacteriales</taxon>
        <taxon>Flavobacteriaceae</taxon>
        <taxon>Flagellimonas</taxon>
    </lineage>
</organism>
<dbReference type="InterPro" id="IPR001478">
    <property type="entry name" value="PDZ"/>
</dbReference>
<dbReference type="Gene3D" id="3.40.50.1820">
    <property type="entry name" value="alpha/beta hydrolase"/>
    <property type="match status" value="1"/>
</dbReference>
<feature type="domain" description="PDZ" evidence="2">
    <location>
        <begin position="30"/>
        <end position="119"/>
    </location>
</feature>
<dbReference type="PANTHER" id="PTHR43265">
    <property type="entry name" value="ESTERASE ESTD"/>
    <property type="match status" value="1"/>
</dbReference>
<dbReference type="Gene3D" id="2.30.42.10">
    <property type="match status" value="1"/>
</dbReference>
<accession>A0A316KUG3</accession>
<dbReference type="EMBL" id="QGEG01000006">
    <property type="protein sequence ID" value="PWL37374.1"/>
    <property type="molecule type" value="Genomic_DNA"/>
</dbReference>
<protein>
    <recommendedName>
        <fullName evidence="5">PDZ domain-containing protein</fullName>
    </recommendedName>
</protein>
<dbReference type="SUPFAM" id="SSF50156">
    <property type="entry name" value="PDZ domain-like"/>
    <property type="match status" value="1"/>
</dbReference>
<dbReference type="InterPro" id="IPR053145">
    <property type="entry name" value="AB_hydrolase_Est10"/>
</dbReference>
<evidence type="ECO:0000313" key="3">
    <source>
        <dbReference type="EMBL" id="PWL37374.1"/>
    </source>
</evidence>
<gene>
    <name evidence="3" type="ORF">DKG77_16530</name>
</gene>
<dbReference type="Proteomes" id="UP000245762">
    <property type="component" value="Unassembled WGS sequence"/>
</dbReference>